<dbReference type="EMBL" id="CAADEZ010000109">
    <property type="protein sequence ID" value="VFJ53036.1"/>
    <property type="molecule type" value="Genomic_DNA"/>
</dbReference>
<name>A0A450SIW8_9GAMM</name>
<evidence type="ECO:0000313" key="2">
    <source>
        <dbReference type="EMBL" id="VFJ53325.1"/>
    </source>
</evidence>
<evidence type="ECO:0000313" key="1">
    <source>
        <dbReference type="EMBL" id="VFJ53036.1"/>
    </source>
</evidence>
<evidence type="ECO:0000313" key="3">
    <source>
        <dbReference type="EMBL" id="VFK09799.1"/>
    </source>
</evidence>
<dbReference type="EMBL" id="CAADFL010000115">
    <property type="protein sequence ID" value="VFK09799.1"/>
    <property type="molecule type" value="Genomic_DNA"/>
</dbReference>
<dbReference type="AlphaFoldDB" id="A0A450SIW8"/>
<reference evidence="2" key="1">
    <citation type="submission" date="2019-02" db="EMBL/GenBank/DDBJ databases">
        <authorList>
            <person name="Gruber-Vodicka R. H."/>
            <person name="Seah K. B. B."/>
        </authorList>
    </citation>
    <scope>NUCLEOTIDE SEQUENCE</scope>
    <source>
        <strain evidence="1">BECK_BZ163</strain>
        <strain evidence="3">BECK_BZ164</strain>
        <strain evidence="2">BECK_BZ165</strain>
    </source>
</reference>
<protein>
    <submittedName>
        <fullName evidence="2">Uncharacterized protein</fullName>
    </submittedName>
</protein>
<accession>A0A450SIW8</accession>
<dbReference type="EMBL" id="CAADFA010000122">
    <property type="protein sequence ID" value="VFJ53325.1"/>
    <property type="molecule type" value="Genomic_DNA"/>
</dbReference>
<organism evidence="2">
    <name type="scientific">Candidatus Kentrum sp. FM</name>
    <dbReference type="NCBI Taxonomy" id="2126340"/>
    <lineage>
        <taxon>Bacteria</taxon>
        <taxon>Pseudomonadati</taxon>
        <taxon>Pseudomonadota</taxon>
        <taxon>Gammaproteobacteria</taxon>
        <taxon>Candidatus Kentrum</taxon>
    </lineage>
</organism>
<proteinExistence type="predicted"/>
<sequence>MTISIAANEKTESRFALTESEVNELELHPAIREEIDRDIAIAREQFRNGQYKKLDDKFMEGFLEEAHKRNGWLFKKSV</sequence>
<gene>
    <name evidence="1" type="ORF">BECKFM1743A_GA0114220_1010910</name>
    <name evidence="3" type="ORF">BECKFM1743B_GA0114221_1011510</name>
    <name evidence="2" type="ORF">BECKFM1743C_GA0114222_1012210</name>
</gene>